<evidence type="ECO:0000259" key="3">
    <source>
        <dbReference type="Pfam" id="PF13205"/>
    </source>
</evidence>
<feature type="signal peptide" evidence="2">
    <location>
        <begin position="1"/>
        <end position="21"/>
    </location>
</feature>
<dbReference type="AlphaFoldDB" id="A0A4P6ZDG5"/>
<dbReference type="KEGG" id="csal:NBC122_00728"/>
<dbReference type="PROSITE" id="PS51257">
    <property type="entry name" value="PROKAR_LIPOPROTEIN"/>
    <property type="match status" value="1"/>
</dbReference>
<gene>
    <name evidence="4" type="ORF">NBC122_00728</name>
</gene>
<proteinExistence type="predicted"/>
<evidence type="ECO:0000313" key="4">
    <source>
        <dbReference type="EMBL" id="QBO57563.1"/>
    </source>
</evidence>
<feature type="chain" id="PRO_5020584614" description="SbsA Ig-like domain-containing protein" evidence="2">
    <location>
        <begin position="22"/>
        <end position="568"/>
    </location>
</feature>
<dbReference type="Pfam" id="PF13205">
    <property type="entry name" value="Big_5"/>
    <property type="match status" value="1"/>
</dbReference>
<dbReference type="Proteomes" id="UP000294419">
    <property type="component" value="Chromosome"/>
</dbReference>
<keyword evidence="5" id="KW-1185">Reference proteome</keyword>
<dbReference type="EMBL" id="CP037954">
    <property type="protein sequence ID" value="QBO57563.1"/>
    <property type="molecule type" value="Genomic_DNA"/>
</dbReference>
<dbReference type="OrthoDB" id="9809989at2"/>
<organism evidence="4 5">
    <name type="scientific">Chryseobacterium salivictor</name>
    <dbReference type="NCBI Taxonomy" id="2547600"/>
    <lineage>
        <taxon>Bacteria</taxon>
        <taxon>Pseudomonadati</taxon>
        <taxon>Bacteroidota</taxon>
        <taxon>Flavobacteriia</taxon>
        <taxon>Flavobacteriales</taxon>
        <taxon>Weeksellaceae</taxon>
        <taxon>Chryseobacterium group</taxon>
        <taxon>Chryseobacterium</taxon>
    </lineage>
</organism>
<name>A0A4P6ZDG5_9FLAO</name>
<evidence type="ECO:0000313" key="5">
    <source>
        <dbReference type="Proteomes" id="UP000294419"/>
    </source>
</evidence>
<sequence>MKRLFFLVFISLLLTSCARVGSPVGGAKDSIPPKVTGSNIDSPRVNVPRDIKELRIDFDEYITLKDINKQLIISPPLKQITKMLPSGMANKFLLIKWADTLKENTTYNFNFGNAIVDNNEGNPLGYYNFAFSTGSKIDSLYISGELKTIFNDKDKKTEEENLVVGLYQEKDSMDYRQKPYYITKADTDGYFELNYLAPGNYQLLAFEDSNSNSVYDSGKEKVGFLKDKITLDKSISGLKINLYPSKKPLKYMEMKEVPGGVLMTFEGQPDEVKIISLNEKLKDYKVTHLPKSDSAMIWFNATEQNVGITSNENLKFSYDNGVKKDSVSLFYRYNTKNEMSVSNNRGNLLAPQQDFVITSNYFVDKIQPEKWSLVSDSIKQDFTAEVSEKNPFEIHIKSNFKEGKKYALTIPKETLSSFYETIKKTYRFEFEADKTENFGDLLLTLENAPEHKFWIQLINESGAVTYSKYGTEKQINFKSLKPGKYELRILVDENENGLWDPADFAKDIFAEPVYIFDKKIEVRPLWEIRETWDLLKENGKDALKETTKEVEKPKSINAKEPLIIASPK</sequence>
<feature type="domain" description="SbsA Ig-like" evidence="3">
    <location>
        <begin position="29"/>
        <end position="133"/>
    </location>
</feature>
<evidence type="ECO:0000256" key="1">
    <source>
        <dbReference type="ARBA" id="ARBA00022729"/>
    </source>
</evidence>
<protein>
    <recommendedName>
        <fullName evidence="3">SbsA Ig-like domain-containing protein</fullName>
    </recommendedName>
</protein>
<accession>A0A4P6ZDG5</accession>
<dbReference type="InterPro" id="IPR032812">
    <property type="entry name" value="SbsA_Ig"/>
</dbReference>
<dbReference type="RefSeq" id="WP_133439068.1">
    <property type="nucleotide sequence ID" value="NZ_CP037954.1"/>
</dbReference>
<keyword evidence="1 2" id="KW-0732">Signal</keyword>
<evidence type="ECO:0000256" key="2">
    <source>
        <dbReference type="SAM" id="SignalP"/>
    </source>
</evidence>
<reference evidence="4 5" key="1">
    <citation type="submission" date="2019-03" db="EMBL/GenBank/DDBJ databases">
        <authorList>
            <person name="Kim H."/>
            <person name="Yu S.-M."/>
        </authorList>
    </citation>
    <scope>NUCLEOTIDE SEQUENCE [LARGE SCALE GENOMIC DNA]</scope>
    <source>
        <strain evidence="4 5">NBC122</strain>
    </source>
</reference>